<proteinExistence type="predicted"/>
<accession>A0AAV3QIR4</accession>
<keyword evidence="2" id="KW-1185">Reference proteome</keyword>
<name>A0AAV3QIR4_LITER</name>
<evidence type="ECO:0000313" key="2">
    <source>
        <dbReference type="Proteomes" id="UP001454036"/>
    </source>
</evidence>
<dbReference type="EMBL" id="BAABME010004595">
    <property type="protein sequence ID" value="GAA0162917.1"/>
    <property type="molecule type" value="Genomic_DNA"/>
</dbReference>
<evidence type="ECO:0000313" key="1">
    <source>
        <dbReference type="EMBL" id="GAA0162917.1"/>
    </source>
</evidence>
<organism evidence="1 2">
    <name type="scientific">Lithospermum erythrorhizon</name>
    <name type="common">Purple gromwell</name>
    <name type="synonym">Lithospermum officinale var. erythrorhizon</name>
    <dbReference type="NCBI Taxonomy" id="34254"/>
    <lineage>
        <taxon>Eukaryota</taxon>
        <taxon>Viridiplantae</taxon>
        <taxon>Streptophyta</taxon>
        <taxon>Embryophyta</taxon>
        <taxon>Tracheophyta</taxon>
        <taxon>Spermatophyta</taxon>
        <taxon>Magnoliopsida</taxon>
        <taxon>eudicotyledons</taxon>
        <taxon>Gunneridae</taxon>
        <taxon>Pentapetalae</taxon>
        <taxon>asterids</taxon>
        <taxon>lamiids</taxon>
        <taxon>Boraginales</taxon>
        <taxon>Boraginaceae</taxon>
        <taxon>Boraginoideae</taxon>
        <taxon>Lithospermeae</taxon>
        <taxon>Lithospermum</taxon>
    </lineage>
</organism>
<dbReference type="Proteomes" id="UP001454036">
    <property type="component" value="Unassembled WGS sequence"/>
</dbReference>
<comment type="caution">
    <text evidence="1">The sequence shown here is derived from an EMBL/GenBank/DDBJ whole genome shotgun (WGS) entry which is preliminary data.</text>
</comment>
<gene>
    <name evidence="1" type="ORF">LIER_18908</name>
</gene>
<reference evidence="1 2" key="1">
    <citation type="submission" date="2024-01" db="EMBL/GenBank/DDBJ databases">
        <title>The complete chloroplast genome sequence of Lithospermum erythrorhizon: insights into the phylogenetic relationship among Boraginaceae species and the maternal lineages of purple gromwells.</title>
        <authorList>
            <person name="Okada T."/>
            <person name="Watanabe K."/>
        </authorList>
    </citation>
    <scope>NUCLEOTIDE SEQUENCE [LARGE SCALE GENOMIC DNA]</scope>
</reference>
<sequence length="165" mass="18156">MNENLTRVGNKRIPENVAAISIANVSLNSEEEEVRWKFVANRRIAAENMLSEATKKNLNIMGILEGRFIFDQVVQYAQSHVVLKPIAYPSMLCNILQAQKEDVLTINDSEELPPGTITISPKLLEGIYVTDIPLAQVDAGGASGSSTDGTTQLLRDKIRYLDGVI</sequence>
<protein>
    <submittedName>
        <fullName evidence="1">Uncharacterized protein</fullName>
    </submittedName>
</protein>
<dbReference type="AlphaFoldDB" id="A0AAV3QIR4"/>